<dbReference type="CDD" id="cd13583">
    <property type="entry name" value="PBP2_AlgQ_like_4"/>
    <property type="match status" value="1"/>
</dbReference>
<dbReference type="RefSeq" id="WP_367617799.1">
    <property type="nucleotide sequence ID" value="NZ_JAFBCV010000007.1"/>
</dbReference>
<dbReference type="InterPro" id="IPR050490">
    <property type="entry name" value="Bact_solute-bd_prot1"/>
</dbReference>
<keyword evidence="1" id="KW-0732">Signal</keyword>
<dbReference type="PANTHER" id="PTHR43649">
    <property type="entry name" value="ARABINOSE-BINDING PROTEIN-RELATED"/>
    <property type="match status" value="1"/>
</dbReference>
<feature type="signal peptide" evidence="1">
    <location>
        <begin position="1"/>
        <end position="22"/>
    </location>
</feature>
<dbReference type="PANTHER" id="PTHR43649:SF12">
    <property type="entry name" value="DIACETYLCHITOBIOSE BINDING PROTEIN DASA"/>
    <property type="match status" value="1"/>
</dbReference>
<reference evidence="2" key="1">
    <citation type="submission" date="2021-01" db="EMBL/GenBank/DDBJ databases">
        <title>Genomic Encyclopedia of Type Strains, Phase IV (KMG-IV): sequencing the most valuable type-strain genomes for metagenomic binning, comparative biology and taxonomic classification.</title>
        <authorList>
            <person name="Goeker M."/>
        </authorList>
    </citation>
    <scope>NUCLEOTIDE SEQUENCE</scope>
    <source>
        <strain evidence="2">DSM 21943</strain>
    </source>
</reference>
<dbReference type="EMBL" id="JAFBCV010000007">
    <property type="protein sequence ID" value="MBM7839204.1"/>
    <property type="molecule type" value="Genomic_DNA"/>
</dbReference>
<proteinExistence type="predicted"/>
<feature type="chain" id="PRO_5045796239" evidence="1">
    <location>
        <begin position="23"/>
        <end position="538"/>
    </location>
</feature>
<comment type="caution">
    <text evidence="2">The sequence shown here is derived from an EMBL/GenBank/DDBJ whole genome shotgun (WGS) entry which is preliminary data.</text>
</comment>
<keyword evidence="3" id="KW-1185">Reference proteome</keyword>
<name>A0ABS2SUQ1_9BACI</name>
<evidence type="ECO:0000313" key="2">
    <source>
        <dbReference type="EMBL" id="MBM7839204.1"/>
    </source>
</evidence>
<dbReference type="Gene3D" id="3.40.190.10">
    <property type="entry name" value="Periplasmic binding protein-like II"/>
    <property type="match status" value="2"/>
</dbReference>
<protein>
    <submittedName>
        <fullName evidence="2">Aldouronate transport system substrate-binding protein</fullName>
    </submittedName>
</protein>
<dbReference type="InterPro" id="IPR006059">
    <property type="entry name" value="SBP"/>
</dbReference>
<organism evidence="2 3">
    <name type="scientific">Shouchella xiaoxiensis</name>
    <dbReference type="NCBI Taxonomy" id="766895"/>
    <lineage>
        <taxon>Bacteria</taxon>
        <taxon>Bacillati</taxon>
        <taxon>Bacillota</taxon>
        <taxon>Bacilli</taxon>
        <taxon>Bacillales</taxon>
        <taxon>Bacillaceae</taxon>
        <taxon>Shouchella</taxon>
    </lineage>
</organism>
<gene>
    <name evidence="2" type="ORF">JOC54_002475</name>
</gene>
<dbReference type="SUPFAM" id="SSF53850">
    <property type="entry name" value="Periplasmic binding protein-like II"/>
    <property type="match status" value="1"/>
</dbReference>
<evidence type="ECO:0000313" key="3">
    <source>
        <dbReference type="Proteomes" id="UP001179280"/>
    </source>
</evidence>
<dbReference type="PROSITE" id="PS51257">
    <property type="entry name" value="PROKAR_LIPOPROTEIN"/>
    <property type="match status" value="1"/>
</dbReference>
<dbReference type="Pfam" id="PF01547">
    <property type="entry name" value="SBP_bac_1"/>
    <property type="match status" value="1"/>
</dbReference>
<evidence type="ECO:0000256" key="1">
    <source>
        <dbReference type="SAM" id="SignalP"/>
    </source>
</evidence>
<accession>A0ABS2SUQ1</accession>
<dbReference type="Proteomes" id="UP001179280">
    <property type="component" value="Unassembled WGS sequence"/>
</dbReference>
<sequence>MKKIGKASMYLMSSVVMLSVLAACNNEDEAAGVDEDVSGAAMEEYAVGDQFQATEPISFSLLFSDHPNYPYKNDWLLMEEIEERTNVSLDVTVVPMSDYTEKRSLLISSGDAPYIIPKTYPGEEAPFVSSGAILPVSEYLHLMPHFSAAIEEYEMEPYLETLEHEDGNYYILPGMHENVWPDYTLAMRMDILEELNLDVPETWDEVETVLEEMKNAYPDVTPFSDRFTFESTMNIAAPSFGTVAGWGLGNGLMFDHDNEEFYFAPATDAHKEFVTYFNGLVEKGLLDPESVTQEDQQAQQKLVNEDSFVINTNSQTVIDYRNDLNGTVGEGNFEIKKIPVPAGPLGHVIGGSKLENGVMINAKAKEDPNFDAMMQFIDWLFYSPEAKEFTKWGVEDVTFTKDSDGNRQLAEDVNYVGLNPAGTKALNVDFGFSGGNLSYGGSTELLHSMMNEEEIEFQEAMLATKEVLPPNPPIKYNAMQLEQSTLLSTPLTDYVRQNTLRFILGTRDLSEWDEYVTELESRGMQNFVDLANSVYSEQ</sequence>